<proteinExistence type="predicted"/>
<dbReference type="PROSITE" id="PS51369">
    <property type="entry name" value="TCP"/>
    <property type="match status" value="1"/>
</dbReference>
<keyword evidence="9" id="KW-1185">Reference proteome</keyword>
<feature type="region of interest" description="Disordered" evidence="6">
    <location>
        <begin position="224"/>
        <end position="244"/>
    </location>
</feature>
<evidence type="ECO:0000256" key="1">
    <source>
        <dbReference type="ARBA" id="ARBA00004123"/>
    </source>
</evidence>
<feature type="domain" description="TCP" evidence="7">
    <location>
        <begin position="38"/>
        <end position="96"/>
    </location>
</feature>
<dbReference type="PANTHER" id="PTHR31072:SF252">
    <property type="entry name" value="TRANSCRIPTION FACTOR TCP17"/>
    <property type="match status" value="1"/>
</dbReference>
<dbReference type="GO" id="GO:0003700">
    <property type="term" value="F:DNA-binding transcription factor activity"/>
    <property type="evidence" value="ECO:0007669"/>
    <property type="project" value="InterPro"/>
</dbReference>
<evidence type="ECO:0000313" key="9">
    <source>
        <dbReference type="Proteomes" id="UP000015453"/>
    </source>
</evidence>
<evidence type="ECO:0000259" key="7">
    <source>
        <dbReference type="PROSITE" id="PS51369"/>
    </source>
</evidence>
<dbReference type="OrthoDB" id="1889307at2759"/>
<organism evidence="8 9">
    <name type="scientific">Genlisea aurea</name>
    <dbReference type="NCBI Taxonomy" id="192259"/>
    <lineage>
        <taxon>Eukaryota</taxon>
        <taxon>Viridiplantae</taxon>
        <taxon>Streptophyta</taxon>
        <taxon>Embryophyta</taxon>
        <taxon>Tracheophyta</taxon>
        <taxon>Spermatophyta</taxon>
        <taxon>Magnoliopsida</taxon>
        <taxon>eudicotyledons</taxon>
        <taxon>Gunneridae</taxon>
        <taxon>Pentapetalae</taxon>
        <taxon>asterids</taxon>
        <taxon>lamiids</taxon>
        <taxon>Lamiales</taxon>
        <taxon>Lentibulariaceae</taxon>
        <taxon>Genlisea</taxon>
    </lineage>
</organism>
<accession>S8CE85</accession>
<comment type="caution">
    <text evidence="8">The sequence shown here is derived from an EMBL/GenBank/DDBJ whole genome shotgun (WGS) entry which is preliminary data.</text>
</comment>
<evidence type="ECO:0000256" key="4">
    <source>
        <dbReference type="ARBA" id="ARBA00023163"/>
    </source>
</evidence>
<feature type="compositionally biased region" description="Polar residues" evidence="6">
    <location>
        <begin position="234"/>
        <end position="244"/>
    </location>
</feature>
<dbReference type="Pfam" id="PF03634">
    <property type="entry name" value="TCP"/>
    <property type="match status" value="1"/>
</dbReference>
<name>S8CE85_9LAMI</name>
<dbReference type="AlphaFoldDB" id="S8CE85"/>
<keyword evidence="2" id="KW-0805">Transcription regulation</keyword>
<evidence type="ECO:0000256" key="2">
    <source>
        <dbReference type="ARBA" id="ARBA00023015"/>
    </source>
</evidence>
<protein>
    <recommendedName>
        <fullName evidence="7">TCP domain-containing protein</fullName>
    </recommendedName>
</protein>
<dbReference type="EMBL" id="AUSU01004331">
    <property type="protein sequence ID" value="EPS65274.1"/>
    <property type="molecule type" value="Genomic_DNA"/>
</dbReference>
<dbReference type="InterPro" id="IPR005333">
    <property type="entry name" value="Transcription_factor_TCP"/>
</dbReference>
<evidence type="ECO:0000256" key="5">
    <source>
        <dbReference type="ARBA" id="ARBA00023242"/>
    </source>
</evidence>
<keyword evidence="4" id="KW-0804">Transcription</keyword>
<evidence type="ECO:0000256" key="3">
    <source>
        <dbReference type="ARBA" id="ARBA00023125"/>
    </source>
</evidence>
<dbReference type="GO" id="GO:0043565">
    <property type="term" value="F:sequence-specific DNA binding"/>
    <property type="evidence" value="ECO:0007669"/>
    <property type="project" value="TreeGrafter"/>
</dbReference>
<evidence type="ECO:0000256" key="6">
    <source>
        <dbReference type="SAM" id="MobiDB-lite"/>
    </source>
</evidence>
<keyword evidence="5" id="KW-0539">Nucleus</keyword>
<comment type="subcellular location">
    <subcellularLocation>
        <location evidence="1">Nucleus</location>
    </subcellularLocation>
</comment>
<sequence>MNTRTEEGGSEQIQTTSSWSSSSYKNPRIVRVSRNFGGKDRHSKVCTVRGLRDRRIRLSVPTAIQLYDLQDRLGVSQPSKVVDWLLDATKEEIEKLPPLPMFPTSFPPELNGGNPMNTHGNNEGGGGGGVVNFYNFQIQNPYLHWDIHNLNFPHHISTGAGAGAGGGEFQLHDHHNTNNPQLYLCTSSTPITTHLVPSSLLAAEGGDSMRQMLLQNVDSRPLLNLGNGDECSEETSQGDGDSVN</sequence>
<dbReference type="PANTHER" id="PTHR31072">
    <property type="entry name" value="TRANSCRIPTION FACTOR TCP4-RELATED"/>
    <property type="match status" value="1"/>
</dbReference>
<dbReference type="InterPro" id="IPR017887">
    <property type="entry name" value="TF_TCP_subgr"/>
</dbReference>
<dbReference type="Proteomes" id="UP000015453">
    <property type="component" value="Unassembled WGS sequence"/>
</dbReference>
<gene>
    <name evidence="8" type="ORF">M569_09502</name>
</gene>
<evidence type="ECO:0000313" key="8">
    <source>
        <dbReference type="EMBL" id="EPS65274.1"/>
    </source>
</evidence>
<reference evidence="8 9" key="1">
    <citation type="journal article" date="2013" name="BMC Genomics">
        <title>The miniature genome of a carnivorous plant Genlisea aurea contains a low number of genes and short non-coding sequences.</title>
        <authorList>
            <person name="Leushkin E.V."/>
            <person name="Sutormin R.A."/>
            <person name="Nabieva E.R."/>
            <person name="Penin A.A."/>
            <person name="Kondrashov A.S."/>
            <person name="Logacheva M.D."/>
        </authorList>
    </citation>
    <scope>NUCLEOTIDE SEQUENCE [LARGE SCALE GENOMIC DNA]</scope>
</reference>
<keyword evidence="3" id="KW-0238">DNA-binding</keyword>
<feature type="region of interest" description="Disordered" evidence="6">
    <location>
        <begin position="1"/>
        <end position="24"/>
    </location>
</feature>
<dbReference type="GO" id="GO:0005634">
    <property type="term" value="C:nucleus"/>
    <property type="evidence" value="ECO:0007669"/>
    <property type="project" value="UniProtKB-SubCell"/>
</dbReference>